<evidence type="ECO:0000256" key="1">
    <source>
        <dbReference type="SAM" id="Phobius"/>
    </source>
</evidence>
<evidence type="ECO:0000313" key="3">
    <source>
        <dbReference type="EMBL" id="SHE98298.1"/>
    </source>
</evidence>
<dbReference type="PANTHER" id="PTHR43358:SF4">
    <property type="entry name" value="ALPHA_BETA HYDROLASE FOLD-1 DOMAIN-CONTAINING PROTEIN"/>
    <property type="match status" value="1"/>
</dbReference>
<feature type="domain" description="Serine aminopeptidase S33" evidence="2">
    <location>
        <begin position="115"/>
        <end position="217"/>
    </location>
</feature>
<dbReference type="STRING" id="1121025.SAMN02745249_01561"/>
<keyword evidence="1" id="KW-1133">Transmembrane helix</keyword>
<dbReference type="Pfam" id="PF12146">
    <property type="entry name" value="Hydrolase_4"/>
    <property type="match status" value="1"/>
</dbReference>
<keyword evidence="1" id="KW-0472">Membrane</keyword>
<dbReference type="RefSeq" id="WP_159431733.1">
    <property type="nucleotide sequence ID" value="NZ_FQUF01000024.1"/>
</dbReference>
<dbReference type="OrthoDB" id="9776685at2"/>
<protein>
    <recommendedName>
        <fullName evidence="2">Serine aminopeptidase S33 domain-containing protein</fullName>
    </recommendedName>
</protein>
<dbReference type="AlphaFoldDB" id="A0A1M4XXZ4"/>
<sequence>MKKYFTKKRIGIIFSILFTFIVLLTIFVGNYFVSYALVPNSGGQDREPVTDVLPSGVETKGESAEQIIVETKKSEDQLVDEWLVDTEDLKEEIEITSYDDLTLRGHIFYQEEPSDDWVVVVHGYQVSEENMYPVAHHYYEQGYNVLSYDQRSMGQSEGEYLTMGIKEKYDLVSWLGELIKRHPKAKIVTHGQSMGSGTVLMASGLENFPEEVVAVISDSGYTSVWDVFESELYQRFELPAFPALYMAGAVAVPRADINLFNDGITTDWVAKSKTPTLFIHGTADDFVPSPMVYELYDAHPTSEKETFIVEGAGHTESKFLEPELYYQTVFSFIDYYK</sequence>
<dbReference type="InterPro" id="IPR029058">
    <property type="entry name" value="AB_hydrolase_fold"/>
</dbReference>
<keyword evidence="4" id="KW-1185">Reference proteome</keyword>
<evidence type="ECO:0000313" key="4">
    <source>
        <dbReference type="Proteomes" id="UP000184128"/>
    </source>
</evidence>
<keyword evidence="1" id="KW-0812">Transmembrane</keyword>
<organism evidence="3 4">
    <name type="scientific">Atopostipes suicloacalis DSM 15692</name>
    <dbReference type="NCBI Taxonomy" id="1121025"/>
    <lineage>
        <taxon>Bacteria</taxon>
        <taxon>Bacillati</taxon>
        <taxon>Bacillota</taxon>
        <taxon>Bacilli</taxon>
        <taxon>Lactobacillales</taxon>
        <taxon>Carnobacteriaceae</taxon>
        <taxon>Atopostipes</taxon>
    </lineage>
</organism>
<dbReference type="EMBL" id="FQUF01000024">
    <property type="protein sequence ID" value="SHE98298.1"/>
    <property type="molecule type" value="Genomic_DNA"/>
</dbReference>
<gene>
    <name evidence="3" type="ORF">SAMN02745249_01561</name>
</gene>
<dbReference type="InterPro" id="IPR022742">
    <property type="entry name" value="Hydrolase_4"/>
</dbReference>
<reference evidence="4" key="1">
    <citation type="submission" date="2016-11" db="EMBL/GenBank/DDBJ databases">
        <authorList>
            <person name="Varghese N."/>
            <person name="Submissions S."/>
        </authorList>
    </citation>
    <scope>NUCLEOTIDE SEQUENCE [LARGE SCALE GENOMIC DNA]</scope>
    <source>
        <strain evidence="4">DSM 15692</strain>
    </source>
</reference>
<proteinExistence type="predicted"/>
<evidence type="ECO:0000259" key="2">
    <source>
        <dbReference type="Pfam" id="PF12146"/>
    </source>
</evidence>
<dbReference type="SUPFAM" id="SSF53474">
    <property type="entry name" value="alpha/beta-Hydrolases"/>
    <property type="match status" value="1"/>
</dbReference>
<dbReference type="InterPro" id="IPR052920">
    <property type="entry name" value="DNA-binding_regulatory"/>
</dbReference>
<feature type="transmembrane region" description="Helical" evidence="1">
    <location>
        <begin position="12"/>
        <end position="33"/>
    </location>
</feature>
<dbReference type="PANTHER" id="PTHR43358">
    <property type="entry name" value="ALPHA/BETA-HYDROLASE"/>
    <property type="match status" value="1"/>
</dbReference>
<accession>A0A1M4XXZ4</accession>
<dbReference type="Proteomes" id="UP000184128">
    <property type="component" value="Unassembled WGS sequence"/>
</dbReference>
<name>A0A1M4XXZ4_9LACT</name>
<dbReference type="Gene3D" id="3.40.50.1820">
    <property type="entry name" value="alpha/beta hydrolase"/>
    <property type="match status" value="1"/>
</dbReference>